<keyword evidence="5" id="KW-0472">Membrane</keyword>
<evidence type="ECO:0000256" key="7">
    <source>
        <dbReference type="SAM" id="MobiDB-lite"/>
    </source>
</evidence>
<feature type="region of interest" description="Disordered" evidence="7">
    <location>
        <begin position="1020"/>
        <end position="1040"/>
    </location>
</feature>
<dbReference type="SUPFAM" id="SSF49452">
    <property type="entry name" value="Starch-binding domain-like"/>
    <property type="match status" value="1"/>
</dbReference>
<dbReference type="AlphaFoldDB" id="A0A7W8J793"/>
<feature type="compositionally biased region" description="Pro residues" evidence="7">
    <location>
        <begin position="1020"/>
        <end position="1031"/>
    </location>
</feature>
<dbReference type="Proteomes" id="UP000569092">
    <property type="component" value="Unassembled WGS sequence"/>
</dbReference>
<evidence type="ECO:0000256" key="3">
    <source>
        <dbReference type="ARBA" id="ARBA00022452"/>
    </source>
</evidence>
<dbReference type="GO" id="GO:0030246">
    <property type="term" value="F:carbohydrate binding"/>
    <property type="evidence" value="ECO:0007669"/>
    <property type="project" value="InterPro"/>
</dbReference>
<dbReference type="InterPro" id="IPR039426">
    <property type="entry name" value="TonB-dep_rcpt-like"/>
</dbReference>
<dbReference type="Gene3D" id="2.60.40.1120">
    <property type="entry name" value="Carboxypeptidase-like, regulatory domain"/>
    <property type="match status" value="1"/>
</dbReference>
<feature type="domain" description="TonB-dependent transporter Oar-like beta-barrel" evidence="9">
    <location>
        <begin position="263"/>
        <end position="346"/>
    </location>
</feature>
<evidence type="ECO:0000259" key="9">
    <source>
        <dbReference type="Pfam" id="PF25183"/>
    </source>
</evidence>
<evidence type="ECO:0000256" key="1">
    <source>
        <dbReference type="ARBA" id="ARBA00004571"/>
    </source>
</evidence>
<keyword evidence="8" id="KW-0732">Signal</keyword>
<dbReference type="InterPro" id="IPR057601">
    <property type="entry name" value="Oar-like_b-barrel"/>
</dbReference>
<evidence type="ECO:0000256" key="8">
    <source>
        <dbReference type="SAM" id="SignalP"/>
    </source>
</evidence>
<comment type="caution">
    <text evidence="10">The sequence shown here is derived from an EMBL/GenBank/DDBJ whole genome shotgun (WGS) entry which is preliminary data.</text>
</comment>
<feature type="domain" description="TonB-dependent transporter Oar-like beta-barrel" evidence="9">
    <location>
        <begin position="348"/>
        <end position="1117"/>
    </location>
</feature>
<reference evidence="10 11" key="1">
    <citation type="submission" date="2020-08" db="EMBL/GenBank/DDBJ databases">
        <title>Genomic Encyclopedia of Type Strains, Phase IV (KMG-V): Genome sequencing to study the core and pangenomes of soil and plant-associated prokaryotes.</title>
        <authorList>
            <person name="Whitman W."/>
        </authorList>
    </citation>
    <scope>NUCLEOTIDE SEQUENCE [LARGE SCALE GENOMIC DNA]</scope>
    <source>
        <strain evidence="10 11">M8US30</strain>
    </source>
</reference>
<keyword evidence="3" id="KW-1134">Transmembrane beta strand</keyword>
<dbReference type="Pfam" id="PF25183">
    <property type="entry name" value="OMP_b-brl_4"/>
    <property type="match status" value="2"/>
</dbReference>
<proteinExistence type="predicted"/>
<sequence>MTVGIDFRKLGSRLLVGTLSALLACAVFAKPAAGQVSGATLSGEISDNSGAVVAGALVTAQNISNGSSRSATTNDAGFYVIPNLLPGNYNVKVEANGFSTVLQKGLVLTVGAQQTYDGKLSVGKVSQTVIVTTIPPSIQSSSSGLSATVDSRTVRELPLNGRDWTSLATLEPGVVSIPNQATTGFSANKGNRGFGNQLSDGGHRANENTYRVNGMVTNDYSNAAPGGATGVNLGVDGIGEFSVLTANYTAEYGRTSGAVINAITKSGTNEIHGTAYFFDRDSIFDARNYFDGPKIPPFRRIQFGGSAGAPIFKDHSFIFVDYEGIRQSQSSSGTIHVPDAASRAAAVPAIVPYLALWPVAPAGAPDLKGIQSINVSTPTHASENYVITRFDQKISNRDNLDATYFFDSGPQTQADPLNNAVHSVFSRRQLYTAEETHVFSPSFANTVRGGVSRIIGKINDPVSGNAVATDAALAIAPGSKAPPQLPVAGLTTAYGLNGFNKFNHAWTSGQIYDDAFLTKGTHSIKLGFGFERMRYNVLEQLSPNGRMNTYSSLAKFLSNQADQLNALAPGGSTEVGLRESLFAGYVQDDWTVSKNFTLNLGLRYEATTKPTDANKVPGYTVNGYTVAAAGFQEITTLVNCGASSTACGPVGVDSPISSNPTTKNFEPRVGFSWDPFHDGKTAVRGAFGIFDVLPLPYEFGLNTAATAPFQIIGTDPNAMLGTGVIDGNVNFNRQKIRNRYIDIHPKRAAVYNWNLNVQRDLGEGFMVTLGYVGSRSLHLSAAADDVNLVPGTVVSGAGIVFPCDPSSLTGTHTCADTQTGTRVDSNWGGGAGIRPVLFDGAASYEAFQSQLKRTLDHGIQGQLSYTFSKCRDLSSSPVTGDTYLNSIAVPLLSFKQARVGACDFDIRQVLSGNFIWEIPAPNFSSSFANVAVHGWEVGSIVTAETGAPFTVTVGGGNDPLGTGFNGDYSMDFADLLPGCKPTGGKGLAYINTNCFTPPTAPLSLGTASAANPLGCAPNSFLPPPAPTPTNPNPAGYTGPAAPSGRQFCSNVVGNSGRNSFYGPHLTTVDFSLFKNTKVPRISDAFNVQFRAEFFNILNHTNYLSPGFLNTFGQNNSVYDFDGSSLPTALNQTSSTSRQIQLGAKFVF</sequence>
<dbReference type="InterPro" id="IPR013784">
    <property type="entry name" value="Carb-bd-like_fold"/>
</dbReference>
<evidence type="ECO:0000313" key="11">
    <source>
        <dbReference type="Proteomes" id="UP000569092"/>
    </source>
</evidence>
<keyword evidence="4" id="KW-0812">Transmembrane</keyword>
<evidence type="ECO:0000313" key="10">
    <source>
        <dbReference type="EMBL" id="MBB5343843.1"/>
    </source>
</evidence>
<evidence type="ECO:0000256" key="2">
    <source>
        <dbReference type="ARBA" id="ARBA00022448"/>
    </source>
</evidence>
<dbReference type="GO" id="GO:0015344">
    <property type="term" value="F:siderophore uptake transmembrane transporter activity"/>
    <property type="evidence" value="ECO:0007669"/>
    <property type="project" value="TreeGrafter"/>
</dbReference>
<feature type="chain" id="PRO_5030993185" description="TonB-dependent transporter Oar-like beta-barrel domain-containing protein" evidence="8">
    <location>
        <begin position="30"/>
        <end position="1147"/>
    </location>
</feature>
<evidence type="ECO:0000256" key="6">
    <source>
        <dbReference type="ARBA" id="ARBA00023237"/>
    </source>
</evidence>
<dbReference type="Gene3D" id="2.40.170.20">
    <property type="entry name" value="TonB-dependent receptor, beta-barrel domain"/>
    <property type="match status" value="1"/>
</dbReference>
<gene>
    <name evidence="10" type="ORF">HDF10_001818</name>
</gene>
<evidence type="ECO:0000256" key="4">
    <source>
        <dbReference type="ARBA" id="ARBA00022692"/>
    </source>
</evidence>
<dbReference type="GO" id="GO:0044718">
    <property type="term" value="P:siderophore transmembrane transport"/>
    <property type="evidence" value="ECO:0007669"/>
    <property type="project" value="TreeGrafter"/>
</dbReference>
<organism evidence="10 11">
    <name type="scientific">Tunturiibacter lichenicola</name>
    <dbReference type="NCBI Taxonomy" id="2051959"/>
    <lineage>
        <taxon>Bacteria</taxon>
        <taxon>Pseudomonadati</taxon>
        <taxon>Acidobacteriota</taxon>
        <taxon>Terriglobia</taxon>
        <taxon>Terriglobales</taxon>
        <taxon>Acidobacteriaceae</taxon>
        <taxon>Tunturiibacter</taxon>
    </lineage>
</organism>
<comment type="subcellular location">
    <subcellularLocation>
        <location evidence="1">Cell outer membrane</location>
        <topology evidence="1">Multi-pass membrane protein</topology>
    </subcellularLocation>
</comment>
<keyword evidence="6" id="KW-0998">Cell outer membrane</keyword>
<name>A0A7W8J793_9BACT</name>
<evidence type="ECO:0000256" key="5">
    <source>
        <dbReference type="ARBA" id="ARBA00023136"/>
    </source>
</evidence>
<dbReference type="EMBL" id="JACHDZ010000002">
    <property type="protein sequence ID" value="MBB5343843.1"/>
    <property type="molecule type" value="Genomic_DNA"/>
</dbReference>
<keyword evidence="2" id="KW-0813">Transport</keyword>
<dbReference type="Pfam" id="PF13620">
    <property type="entry name" value="CarboxypepD_reg"/>
    <property type="match status" value="1"/>
</dbReference>
<dbReference type="PANTHER" id="PTHR30069:SF46">
    <property type="entry name" value="OAR PROTEIN"/>
    <property type="match status" value="1"/>
</dbReference>
<dbReference type="PANTHER" id="PTHR30069">
    <property type="entry name" value="TONB-DEPENDENT OUTER MEMBRANE RECEPTOR"/>
    <property type="match status" value="1"/>
</dbReference>
<feature type="signal peptide" evidence="8">
    <location>
        <begin position="1"/>
        <end position="29"/>
    </location>
</feature>
<dbReference type="GO" id="GO:0009279">
    <property type="term" value="C:cell outer membrane"/>
    <property type="evidence" value="ECO:0007669"/>
    <property type="project" value="UniProtKB-SubCell"/>
</dbReference>
<protein>
    <recommendedName>
        <fullName evidence="9">TonB-dependent transporter Oar-like beta-barrel domain-containing protein</fullName>
    </recommendedName>
</protein>
<accession>A0A7W8J793</accession>
<dbReference type="SUPFAM" id="SSF56935">
    <property type="entry name" value="Porins"/>
    <property type="match status" value="1"/>
</dbReference>
<dbReference type="InterPro" id="IPR036942">
    <property type="entry name" value="Beta-barrel_TonB_sf"/>
</dbReference>